<keyword evidence="6 12" id="KW-0812">Transmembrane</keyword>
<evidence type="ECO:0000256" key="4">
    <source>
        <dbReference type="ARBA" id="ARBA00022676"/>
    </source>
</evidence>
<comment type="pathway">
    <text evidence="2">Protein modification; protein glycosylation.</text>
</comment>
<protein>
    <recommendedName>
        <fullName evidence="9">Polyprenol-phosphate-mannose--protein mannosyltransferase</fullName>
    </recommendedName>
    <alternativeName>
        <fullName evidence="10">Protein O-mannosyltransferase</fullName>
    </alternativeName>
</protein>
<evidence type="ECO:0000256" key="12">
    <source>
        <dbReference type="SAM" id="Phobius"/>
    </source>
</evidence>
<feature type="region of interest" description="Disordered" evidence="11">
    <location>
        <begin position="329"/>
        <end position="358"/>
    </location>
</feature>
<evidence type="ECO:0000256" key="10">
    <source>
        <dbReference type="ARBA" id="ARBA00093644"/>
    </source>
</evidence>
<evidence type="ECO:0000256" key="7">
    <source>
        <dbReference type="ARBA" id="ARBA00022989"/>
    </source>
</evidence>
<evidence type="ECO:0000259" key="13">
    <source>
        <dbReference type="Pfam" id="PF02366"/>
    </source>
</evidence>
<feature type="region of interest" description="Disordered" evidence="11">
    <location>
        <begin position="520"/>
        <end position="558"/>
    </location>
</feature>
<dbReference type="PANTHER" id="PTHR10050">
    <property type="entry name" value="DOLICHYL-PHOSPHATE-MANNOSE--PROTEIN MANNOSYLTRANSFERASE"/>
    <property type="match status" value="1"/>
</dbReference>
<feature type="transmembrane region" description="Helical" evidence="12">
    <location>
        <begin position="83"/>
        <end position="102"/>
    </location>
</feature>
<proteinExistence type="inferred from homology"/>
<dbReference type="GO" id="GO:0016020">
    <property type="term" value="C:membrane"/>
    <property type="evidence" value="ECO:0007669"/>
    <property type="project" value="InterPro"/>
</dbReference>
<feature type="transmembrane region" description="Helical" evidence="12">
    <location>
        <begin position="179"/>
        <end position="196"/>
    </location>
</feature>
<evidence type="ECO:0000256" key="5">
    <source>
        <dbReference type="ARBA" id="ARBA00022679"/>
    </source>
</evidence>
<feature type="transmembrane region" description="Helical" evidence="12">
    <location>
        <begin position="230"/>
        <end position="249"/>
    </location>
</feature>
<dbReference type="PANTHER" id="PTHR10050:SF46">
    <property type="entry name" value="PROTEIN O-MANNOSYL-TRANSFERASE 2"/>
    <property type="match status" value="1"/>
</dbReference>
<feature type="compositionally biased region" description="Pro residues" evidence="11">
    <location>
        <begin position="331"/>
        <end position="341"/>
    </location>
</feature>
<evidence type="ECO:0000256" key="3">
    <source>
        <dbReference type="ARBA" id="ARBA00007222"/>
    </source>
</evidence>
<dbReference type="GO" id="GO:0006493">
    <property type="term" value="P:protein O-linked glycosylation"/>
    <property type="evidence" value="ECO:0007669"/>
    <property type="project" value="InterPro"/>
</dbReference>
<keyword evidence="8 12" id="KW-0472">Membrane</keyword>
<keyword evidence="5" id="KW-0808">Transferase</keyword>
<feature type="domain" description="ArnT-like N-terminal" evidence="13">
    <location>
        <begin position="92"/>
        <end position="319"/>
    </location>
</feature>
<feature type="transmembrane region" description="Helical" evidence="12">
    <location>
        <begin position="203"/>
        <end position="224"/>
    </location>
</feature>
<dbReference type="GO" id="GO:0000030">
    <property type="term" value="F:mannosyltransferase activity"/>
    <property type="evidence" value="ECO:0007669"/>
    <property type="project" value="InterPro"/>
</dbReference>
<dbReference type="Proteomes" id="UP000014062">
    <property type="component" value="Chromosome"/>
</dbReference>
<dbReference type="InterPro" id="IPR003342">
    <property type="entry name" value="ArnT-like_N"/>
</dbReference>
<dbReference type="GO" id="GO:0012505">
    <property type="term" value="C:endomembrane system"/>
    <property type="evidence" value="ECO:0007669"/>
    <property type="project" value="UniProtKB-SubCell"/>
</dbReference>
<dbReference type="Pfam" id="PF02366">
    <property type="entry name" value="PMT"/>
    <property type="match status" value="1"/>
</dbReference>
<evidence type="ECO:0000256" key="6">
    <source>
        <dbReference type="ARBA" id="ARBA00022692"/>
    </source>
</evidence>
<organism evidence="14 15">
    <name type="scientific">Streptomyces lividans 1326</name>
    <dbReference type="NCBI Taxonomy" id="1200984"/>
    <lineage>
        <taxon>Bacteria</taxon>
        <taxon>Bacillati</taxon>
        <taxon>Actinomycetota</taxon>
        <taxon>Actinomycetes</taxon>
        <taxon>Kitasatosporales</taxon>
        <taxon>Streptomycetaceae</taxon>
        <taxon>Streptomyces</taxon>
    </lineage>
</organism>
<sequence length="789" mass="86330">MHSAVPYDGAVTSTASSTDTLHDQAPHDERPTWQQRLRRFGYPAGPATGDVRDRLVPPYTSPSPRLWAFLGVSKPLTDRMIRWSAWGGPLLVALFAGVLRFWNLGSPKAVIFDETYYAKDAWALIHRGFEVNWDKNANDLILNSGGDVPIPTDAAYVVHPPVGKYVIGLGELLFGFDPFGWRFMTALLGTLSVLLLCRIGRRLFRSTFLGCLAGALMALDGLHFVMSRTALLDSVLMFFVLAAFGCLVVDRDKARSGLAAALPVDEDGRVRPDAHVAETLRLGWRPWRLAAGLMLGLAAATKWNGLYIMAAFCVMAVLWDVGSRRVAGAHPPLPRRTPPRPGLGLPLHRPGRPGHVPPLVARLDPLPLRRHRRLLPRLGHEGRREQLLVVALPRLVAQPVALRDPGPRIPHPPDLAAHLPVEPLELDRPGPPGLLLLRVPVGGFGRLPGGRGREVRPRGAGPGHPPPVVGGLLRPAVRPVALALPPRLARGRHRLRRGGRLPALVHVPGAHDLPLLRRRLPAVPVPGGGHAPGRDHRPPGLHRHPQSGGRDGRGRPGAPHRVELHLLLAPVHGHGDPDGGVAGADVARHVGLAGRARHEGTAERRTGRGSMTRMVEDGTSLGPLELAGGRWGVGDASRPGTYWVEFRPDGLYQHEPDSGGRLIPWSRVMTGVWLTWGKHAWNTNNRGKYTLKGMVAERTGGWMHLTLRHPYEDTQLRFDQHERPYRAVDALRLEHLLRQLIDEEKLQLLGDPEWVGRAVAHLAGGKNSWLTDRALRRVAKEAVATATGH</sequence>
<accession>A0A7U9DQC9</accession>
<dbReference type="EMBL" id="CM001889">
    <property type="protein sequence ID" value="EOY48222.1"/>
    <property type="molecule type" value="Genomic_DNA"/>
</dbReference>
<feature type="compositionally biased region" description="Basic and acidic residues" evidence="11">
    <location>
        <begin position="20"/>
        <end position="31"/>
    </location>
</feature>
<keyword evidence="4" id="KW-0328">Glycosyltransferase</keyword>
<comment type="similarity">
    <text evidence="3">Belongs to the glycosyltransferase 39 family.</text>
</comment>
<evidence type="ECO:0000256" key="11">
    <source>
        <dbReference type="SAM" id="MobiDB-lite"/>
    </source>
</evidence>
<evidence type="ECO:0000256" key="1">
    <source>
        <dbReference type="ARBA" id="ARBA00004127"/>
    </source>
</evidence>
<evidence type="ECO:0000256" key="8">
    <source>
        <dbReference type="ARBA" id="ARBA00023136"/>
    </source>
</evidence>
<evidence type="ECO:0000313" key="15">
    <source>
        <dbReference type="Proteomes" id="UP000014062"/>
    </source>
</evidence>
<evidence type="ECO:0000256" key="9">
    <source>
        <dbReference type="ARBA" id="ARBA00093617"/>
    </source>
</evidence>
<dbReference type="AlphaFoldDB" id="A0A7U9DQC9"/>
<evidence type="ECO:0000313" key="14">
    <source>
        <dbReference type="EMBL" id="EOY48222.1"/>
    </source>
</evidence>
<gene>
    <name evidence="14" type="ORF">SLI_3509</name>
</gene>
<feature type="region of interest" description="Disordered" evidence="11">
    <location>
        <begin position="1"/>
        <end position="32"/>
    </location>
</feature>
<reference evidence="15" key="1">
    <citation type="journal article" date="2013" name="Genome Biol. Evol.">
        <title>The genome sequence of Streptomyces lividans 66 reveals a novel tRNA-dependent peptide biosynthetic system within a metal-related genomic island.</title>
        <authorList>
            <person name="Cruz-Morales P."/>
            <person name="Vijgenboom E."/>
            <person name="Iruegas-Bocardo F."/>
            <person name="Girard G."/>
            <person name="Yanez-Guerra L.A."/>
            <person name="Ramos-Aboites H.E."/>
            <person name="Pernodet J.L."/>
            <person name="Anne J."/>
            <person name="van Wezel G.P."/>
            <person name="Barona-Gomez F."/>
        </authorList>
    </citation>
    <scope>NUCLEOTIDE SEQUENCE [LARGE SCALE GENOMIC DNA]</scope>
    <source>
        <strain evidence="15">1326</strain>
    </source>
</reference>
<keyword evidence="7 12" id="KW-1133">Transmembrane helix</keyword>
<evidence type="ECO:0000256" key="2">
    <source>
        <dbReference type="ARBA" id="ARBA00004922"/>
    </source>
</evidence>
<comment type="subcellular location">
    <subcellularLocation>
        <location evidence="1">Endomembrane system</location>
        <topology evidence="1">Multi-pass membrane protein</topology>
    </subcellularLocation>
</comment>
<feature type="transmembrane region" description="Helical" evidence="12">
    <location>
        <begin position="289"/>
        <end position="319"/>
    </location>
</feature>
<name>A0A7U9DQC9_STRLI</name>
<dbReference type="UniPathway" id="UPA00378"/>
<dbReference type="InterPro" id="IPR027005">
    <property type="entry name" value="PMT-like"/>
</dbReference>
<feature type="region of interest" description="Disordered" evidence="11">
    <location>
        <begin position="449"/>
        <end position="470"/>
    </location>
</feature>